<reference evidence="4" key="1">
    <citation type="submission" date="2023-05" db="EMBL/GenBank/DDBJ databases">
        <title>Anaerotaeda fermentans gen. nov., sp. nov., a novel anaerobic planctomycete of the new family within the order Sedimentisphaerales isolated from Taman Peninsula, Russia.</title>
        <authorList>
            <person name="Khomyakova M.A."/>
            <person name="Merkel A.Y."/>
            <person name="Slobodkin A.I."/>
        </authorList>
    </citation>
    <scope>NUCLEOTIDE SEQUENCE</scope>
    <source>
        <strain evidence="4">M17dextr</strain>
    </source>
</reference>
<evidence type="ECO:0000313" key="5">
    <source>
        <dbReference type="Proteomes" id="UP001431776"/>
    </source>
</evidence>
<evidence type="ECO:0000259" key="3">
    <source>
        <dbReference type="Pfam" id="PF17390"/>
    </source>
</evidence>
<dbReference type="Gene3D" id="1.50.10.10">
    <property type="match status" value="1"/>
</dbReference>
<dbReference type="PANTHER" id="PTHR34987">
    <property type="entry name" value="C, PUTATIVE (AFU_ORTHOLOGUE AFUA_3G02880)-RELATED"/>
    <property type="match status" value="1"/>
</dbReference>
<comment type="caution">
    <text evidence="4">The sequence shown here is derived from an EMBL/GenBank/DDBJ whole genome shotgun (WGS) entry which is preliminary data.</text>
</comment>
<dbReference type="SUPFAM" id="SSF48208">
    <property type="entry name" value="Six-hairpin glycosidases"/>
    <property type="match status" value="1"/>
</dbReference>
<dbReference type="EMBL" id="JASCXX010000016">
    <property type="protein sequence ID" value="MDI6450149.1"/>
    <property type="molecule type" value="Genomic_DNA"/>
</dbReference>
<dbReference type="PANTHER" id="PTHR34987:SF6">
    <property type="entry name" value="ALPHA-L-RHAMNOSIDASE SIX-HAIRPIN GLYCOSIDASE DOMAIN-CONTAINING PROTEIN"/>
    <property type="match status" value="1"/>
</dbReference>
<evidence type="ECO:0000256" key="1">
    <source>
        <dbReference type="SAM" id="SignalP"/>
    </source>
</evidence>
<dbReference type="Pfam" id="PF17389">
    <property type="entry name" value="Bac_rhamnosid6H"/>
    <property type="match status" value="1"/>
</dbReference>
<dbReference type="GO" id="GO:0005975">
    <property type="term" value="P:carbohydrate metabolic process"/>
    <property type="evidence" value="ECO:0007669"/>
    <property type="project" value="InterPro"/>
</dbReference>
<dbReference type="InterPro" id="IPR008928">
    <property type="entry name" value="6-hairpin_glycosidase_sf"/>
</dbReference>
<dbReference type="InterPro" id="IPR035398">
    <property type="entry name" value="Bac_rhamnosid_C"/>
</dbReference>
<dbReference type="Pfam" id="PF17390">
    <property type="entry name" value="Bac_rhamnosid_C"/>
    <property type="match status" value="1"/>
</dbReference>
<dbReference type="InterPro" id="IPR035396">
    <property type="entry name" value="Bac_rhamnosid6H"/>
</dbReference>
<dbReference type="Gene3D" id="2.60.420.10">
    <property type="entry name" value="Maltose phosphorylase, domain 3"/>
    <property type="match status" value="1"/>
</dbReference>
<feature type="domain" description="Alpha-L-rhamnosidase C-terminal" evidence="3">
    <location>
        <begin position="523"/>
        <end position="580"/>
    </location>
</feature>
<dbReference type="Proteomes" id="UP001431776">
    <property type="component" value="Unassembled WGS sequence"/>
</dbReference>
<accession>A0AAW6U0X5</accession>
<gene>
    <name evidence="4" type="ORF">QJ522_13905</name>
</gene>
<feature type="chain" id="PRO_5044026345" evidence="1">
    <location>
        <begin position="23"/>
        <end position="583"/>
    </location>
</feature>
<evidence type="ECO:0000259" key="2">
    <source>
        <dbReference type="Pfam" id="PF17389"/>
    </source>
</evidence>
<organism evidence="4 5">
    <name type="scientific">Anaerobaca lacustris</name>
    <dbReference type="NCBI Taxonomy" id="3044600"/>
    <lineage>
        <taxon>Bacteria</taxon>
        <taxon>Pseudomonadati</taxon>
        <taxon>Planctomycetota</taxon>
        <taxon>Phycisphaerae</taxon>
        <taxon>Sedimentisphaerales</taxon>
        <taxon>Anaerobacaceae</taxon>
        <taxon>Anaerobaca</taxon>
    </lineage>
</organism>
<keyword evidence="1" id="KW-0732">Signal</keyword>
<dbReference type="InterPro" id="IPR012341">
    <property type="entry name" value="6hp_glycosidase-like_sf"/>
</dbReference>
<feature type="domain" description="Alpha-L-rhamnosidase six-hairpin glycosidase" evidence="2">
    <location>
        <begin position="196"/>
        <end position="340"/>
    </location>
</feature>
<keyword evidence="5" id="KW-1185">Reference proteome</keyword>
<proteinExistence type="predicted"/>
<evidence type="ECO:0000313" key="4">
    <source>
        <dbReference type="EMBL" id="MDI6450149.1"/>
    </source>
</evidence>
<protein>
    <submittedName>
        <fullName evidence="4">Alpha-L-rhamnosidase C-terminal domain-containing protein</fullName>
    </submittedName>
</protein>
<sequence>MMQCRRVVGLVAVWVMVGAAVAAGLPGPVADLEDRAERDPRVRTFVTPGRVVWHSGAVENAGALLQKRSGQITLDASNPCVLDSRKGEAAILLDFGVELNGGVQIMAWHSKDNKPVRLRVRFGESASEAMAELGGEQNATNDHAIRDQTTLVPWLGTAEIGNTGFRFVRIDLLDDDSFVQLKSVRAVFVYRDLDYLGSFRCSDERLNRIWQTGAYTVHLNMQDYLWDGIKRDRLVWVGDMHPETETIFAVFGADAIVPASLDLVRDETPLPRWMNGISSYSMWWVLLHHAWHHYTGDDAYLRQQRTYLTGLLAQLAACVGPDNRETLPAYRFLDWPSSENKAAIHAGLHSLLVMTLQAGAELCEVLDEPQTRAKCLDSVAKLVKHTPDPADSKQAAALMALAGLADATKLNREVLAVDGPQRMSTFYGYYVLQARAMAGDYQGAIDVIRQYWGAMLDLGATTFWEDFDLQWTQNAGRIDELVPEGKKDIHGDFGNHCYVGFRHSLCHGWASGPTAWLSEHVLGVRIVEPGGTVVRIQPHLADLDWAEGTFPTTKGVIKVRHEKKTDGTIETKIDAPKGITILR</sequence>
<feature type="signal peptide" evidence="1">
    <location>
        <begin position="1"/>
        <end position="22"/>
    </location>
</feature>
<dbReference type="AlphaFoldDB" id="A0AAW6U0X5"/>
<name>A0AAW6U0X5_9BACT</name>